<comment type="caution">
    <text evidence="7">The sequence shown here is derived from an EMBL/GenBank/DDBJ whole genome shotgun (WGS) entry which is preliminary data.</text>
</comment>
<dbReference type="GO" id="GO:0009097">
    <property type="term" value="P:isoleucine biosynthetic process"/>
    <property type="evidence" value="ECO:0007669"/>
    <property type="project" value="TreeGrafter"/>
</dbReference>
<dbReference type="GO" id="GO:0005948">
    <property type="term" value="C:acetolactate synthase complex"/>
    <property type="evidence" value="ECO:0007669"/>
    <property type="project" value="TreeGrafter"/>
</dbReference>
<proteinExistence type="inferred from homology"/>
<evidence type="ECO:0000256" key="1">
    <source>
        <dbReference type="ARBA" id="ARBA00007812"/>
    </source>
</evidence>
<evidence type="ECO:0000256" key="2">
    <source>
        <dbReference type="ARBA" id="ARBA00023052"/>
    </source>
</evidence>
<dbReference type="Proteomes" id="UP000316096">
    <property type="component" value="Unassembled WGS sequence"/>
</dbReference>
<dbReference type="EMBL" id="VFOZ01000001">
    <property type="protein sequence ID" value="TQM01086.1"/>
    <property type="molecule type" value="Genomic_DNA"/>
</dbReference>
<accession>A0A543CVE9</accession>
<dbReference type="SUPFAM" id="SSF52467">
    <property type="entry name" value="DHS-like NAD/FAD-binding domain"/>
    <property type="match status" value="1"/>
</dbReference>
<evidence type="ECO:0000313" key="8">
    <source>
        <dbReference type="Proteomes" id="UP000316096"/>
    </source>
</evidence>
<dbReference type="GO" id="GO:0009099">
    <property type="term" value="P:L-valine biosynthetic process"/>
    <property type="evidence" value="ECO:0007669"/>
    <property type="project" value="TreeGrafter"/>
</dbReference>
<dbReference type="InterPro" id="IPR012000">
    <property type="entry name" value="Thiamin_PyroP_enz_cen_dom"/>
</dbReference>
<organism evidence="7 8">
    <name type="scientific">Actinoallomurus bryophytorum</name>
    <dbReference type="NCBI Taxonomy" id="1490222"/>
    <lineage>
        <taxon>Bacteria</taxon>
        <taxon>Bacillati</taxon>
        <taxon>Actinomycetota</taxon>
        <taxon>Actinomycetes</taxon>
        <taxon>Streptosporangiales</taxon>
        <taxon>Thermomonosporaceae</taxon>
        <taxon>Actinoallomurus</taxon>
    </lineage>
</organism>
<keyword evidence="8" id="KW-1185">Reference proteome</keyword>
<dbReference type="Pfam" id="PF02776">
    <property type="entry name" value="TPP_enzyme_N"/>
    <property type="match status" value="1"/>
</dbReference>
<dbReference type="SUPFAM" id="SSF52518">
    <property type="entry name" value="Thiamin diphosphate-binding fold (THDP-binding)"/>
    <property type="match status" value="2"/>
</dbReference>
<sequence>MGTTVAAYLAGSLREHGVRRVFGVPSESFTMFMDALLDEPGMEFVAARQEGGAAFMAEAYAAASGGIGAVLGGRAVGASNLAIGVHTARENSTPLLILVGQVTSRHRGREAFQEAALADFLRPLAKHAVEEADPLRVPEAVSRALGLAVTGRPGPVVLSLPEDVFAGEVDETPSRPVRVPRPRPSDSEVEAFHDLLSSAERPLVIAGAGVRLSGAEGRLLEFAERWGVPVVAAWRRHDVFPNDHPLYVGHLQLGAHPEIVATVREADVLLALGTRLGEITSQRYTAIAPSQRIAQVDIEPAMVGKAYPVELGIVADLTEALGALLAAGPPRREPSAWARERRAACERAAFVPPGQHDDRVDNRQIIRMLREALPGDAVITNDAGNFSGWLHAFFPFREPHTYVGAASGAMGYGLPAAIGAKLAHPDRTVVSLSGDGGFLMTVQELETAVRLRLPIISLVFNNNMYGTIRMHQERRYPARTIGTDLGNPDLVALAGSFGAFGARVTADAEFPAALREALTQDRPSVIEIRTDPEQISVWRTITQLRDGK</sequence>
<evidence type="ECO:0000313" key="7">
    <source>
        <dbReference type="EMBL" id="TQM01086.1"/>
    </source>
</evidence>
<dbReference type="CDD" id="cd07035">
    <property type="entry name" value="TPP_PYR_POX_like"/>
    <property type="match status" value="1"/>
</dbReference>
<dbReference type="PANTHER" id="PTHR18968">
    <property type="entry name" value="THIAMINE PYROPHOSPHATE ENZYMES"/>
    <property type="match status" value="1"/>
</dbReference>
<name>A0A543CVE9_9ACTN</name>
<feature type="domain" description="Thiamine pyrophosphate enzyme central" evidence="4">
    <location>
        <begin position="190"/>
        <end position="324"/>
    </location>
</feature>
<dbReference type="CDD" id="cd00568">
    <property type="entry name" value="TPP_enzymes"/>
    <property type="match status" value="1"/>
</dbReference>
<keyword evidence="2 3" id="KW-0786">Thiamine pyrophosphate</keyword>
<dbReference type="GO" id="GO:0050660">
    <property type="term" value="F:flavin adenine dinucleotide binding"/>
    <property type="evidence" value="ECO:0007669"/>
    <property type="project" value="TreeGrafter"/>
</dbReference>
<evidence type="ECO:0000256" key="3">
    <source>
        <dbReference type="RuleBase" id="RU362132"/>
    </source>
</evidence>
<dbReference type="NCBIfam" id="NF006052">
    <property type="entry name" value="PRK08199.1"/>
    <property type="match status" value="1"/>
</dbReference>
<dbReference type="InterPro" id="IPR045229">
    <property type="entry name" value="TPP_enz"/>
</dbReference>
<dbReference type="GO" id="GO:0000287">
    <property type="term" value="F:magnesium ion binding"/>
    <property type="evidence" value="ECO:0007669"/>
    <property type="project" value="InterPro"/>
</dbReference>
<gene>
    <name evidence="7" type="ORF">FB559_6830</name>
</gene>
<dbReference type="Gene3D" id="3.40.50.1220">
    <property type="entry name" value="TPP-binding domain"/>
    <property type="match status" value="1"/>
</dbReference>
<comment type="similarity">
    <text evidence="1 3">Belongs to the TPP enzyme family.</text>
</comment>
<reference evidence="7 8" key="1">
    <citation type="submission" date="2019-06" db="EMBL/GenBank/DDBJ databases">
        <title>Sequencing the genomes of 1000 actinobacteria strains.</title>
        <authorList>
            <person name="Klenk H.-P."/>
        </authorList>
    </citation>
    <scope>NUCLEOTIDE SEQUENCE [LARGE SCALE GENOMIC DNA]</scope>
    <source>
        <strain evidence="7 8">DSM 102200</strain>
    </source>
</reference>
<dbReference type="Pfam" id="PF00205">
    <property type="entry name" value="TPP_enzyme_M"/>
    <property type="match status" value="1"/>
</dbReference>
<protein>
    <submittedName>
        <fullName evidence="7">Acetolactate synthase-1/2/3 large subunit</fullName>
    </submittedName>
</protein>
<dbReference type="GO" id="GO:0030976">
    <property type="term" value="F:thiamine pyrophosphate binding"/>
    <property type="evidence" value="ECO:0007669"/>
    <property type="project" value="InterPro"/>
</dbReference>
<dbReference type="InterPro" id="IPR000399">
    <property type="entry name" value="TPP-bd_CS"/>
</dbReference>
<feature type="domain" description="Thiamine pyrophosphate enzyme TPP-binding" evidence="5">
    <location>
        <begin position="382"/>
        <end position="528"/>
    </location>
</feature>
<dbReference type="AlphaFoldDB" id="A0A543CVE9"/>
<dbReference type="Pfam" id="PF02775">
    <property type="entry name" value="TPP_enzyme_C"/>
    <property type="match status" value="1"/>
</dbReference>
<dbReference type="InterPro" id="IPR011766">
    <property type="entry name" value="TPP_enzyme_TPP-bd"/>
</dbReference>
<evidence type="ECO:0000259" key="4">
    <source>
        <dbReference type="Pfam" id="PF00205"/>
    </source>
</evidence>
<dbReference type="PROSITE" id="PS00187">
    <property type="entry name" value="TPP_ENZYMES"/>
    <property type="match status" value="1"/>
</dbReference>
<dbReference type="PANTHER" id="PTHR18968:SF120">
    <property type="entry name" value="ACETOLACTATE SYNTHASE LARGE SUBUNIT"/>
    <property type="match status" value="1"/>
</dbReference>
<evidence type="ECO:0000259" key="6">
    <source>
        <dbReference type="Pfam" id="PF02776"/>
    </source>
</evidence>
<feature type="domain" description="Thiamine pyrophosphate enzyme N-terminal TPP-binding" evidence="6">
    <location>
        <begin position="4"/>
        <end position="114"/>
    </location>
</feature>
<evidence type="ECO:0000259" key="5">
    <source>
        <dbReference type="Pfam" id="PF02775"/>
    </source>
</evidence>
<dbReference type="InterPro" id="IPR029061">
    <property type="entry name" value="THDP-binding"/>
</dbReference>
<dbReference type="GO" id="GO:0003984">
    <property type="term" value="F:acetolactate synthase activity"/>
    <property type="evidence" value="ECO:0007669"/>
    <property type="project" value="TreeGrafter"/>
</dbReference>
<dbReference type="InterPro" id="IPR012001">
    <property type="entry name" value="Thiamin_PyroP_enz_TPP-bd_dom"/>
</dbReference>
<dbReference type="Gene3D" id="3.40.50.970">
    <property type="match status" value="2"/>
</dbReference>
<dbReference type="InterPro" id="IPR029035">
    <property type="entry name" value="DHS-like_NAD/FAD-binding_dom"/>
</dbReference>
<dbReference type="RefSeq" id="WP_221640314.1">
    <property type="nucleotide sequence ID" value="NZ_VFOZ01000001.1"/>
</dbReference>